<feature type="transmembrane region" description="Helical" evidence="6">
    <location>
        <begin position="88"/>
        <end position="113"/>
    </location>
</feature>
<comment type="caution">
    <text evidence="8">The sequence shown here is derived from an EMBL/GenBank/DDBJ whole genome shotgun (WGS) entry which is preliminary data.</text>
</comment>
<feature type="transmembrane region" description="Helical" evidence="6">
    <location>
        <begin position="125"/>
        <end position="143"/>
    </location>
</feature>
<evidence type="ECO:0000313" key="8">
    <source>
        <dbReference type="EMBL" id="MBB3168021.1"/>
    </source>
</evidence>
<evidence type="ECO:0000256" key="1">
    <source>
        <dbReference type="ARBA" id="ARBA00000085"/>
    </source>
</evidence>
<accession>A0A839UMM9</accession>
<keyword evidence="6" id="KW-1133">Transmembrane helix</keyword>
<dbReference type="InterPro" id="IPR036890">
    <property type="entry name" value="HATPase_C_sf"/>
</dbReference>
<dbReference type="SUPFAM" id="SSF55874">
    <property type="entry name" value="ATPase domain of HSP90 chaperone/DNA topoisomerase II/histidine kinase"/>
    <property type="match status" value="1"/>
</dbReference>
<comment type="catalytic activity">
    <reaction evidence="1">
        <text>ATP + protein L-histidine = ADP + protein N-phospho-L-histidine.</text>
        <dbReference type="EC" id="2.7.13.3"/>
    </reaction>
</comment>
<dbReference type="SMART" id="SM00387">
    <property type="entry name" value="HATPase_c"/>
    <property type="match status" value="1"/>
</dbReference>
<dbReference type="CDD" id="cd00082">
    <property type="entry name" value="HisKA"/>
    <property type="match status" value="1"/>
</dbReference>
<dbReference type="GO" id="GO:0009927">
    <property type="term" value="F:histidine phosphotransfer kinase activity"/>
    <property type="evidence" value="ECO:0007669"/>
    <property type="project" value="TreeGrafter"/>
</dbReference>
<dbReference type="Pfam" id="PF02518">
    <property type="entry name" value="HATPase_c"/>
    <property type="match status" value="1"/>
</dbReference>
<evidence type="ECO:0000256" key="3">
    <source>
        <dbReference type="ARBA" id="ARBA00022553"/>
    </source>
</evidence>
<dbReference type="SUPFAM" id="SSF47384">
    <property type="entry name" value="Homodimeric domain of signal transducing histidine kinase"/>
    <property type="match status" value="1"/>
</dbReference>
<keyword evidence="3" id="KW-0597">Phosphoprotein</keyword>
<dbReference type="GO" id="GO:0005886">
    <property type="term" value="C:plasma membrane"/>
    <property type="evidence" value="ECO:0007669"/>
    <property type="project" value="TreeGrafter"/>
</dbReference>
<dbReference type="PANTHER" id="PTHR43047">
    <property type="entry name" value="TWO-COMPONENT HISTIDINE PROTEIN KINASE"/>
    <property type="match status" value="1"/>
</dbReference>
<feature type="domain" description="Histidine kinase" evidence="7">
    <location>
        <begin position="226"/>
        <end position="445"/>
    </location>
</feature>
<dbReference type="AlphaFoldDB" id="A0A839UMM9"/>
<keyword evidence="4" id="KW-0808">Transferase</keyword>
<dbReference type="InterPro" id="IPR003661">
    <property type="entry name" value="HisK_dim/P_dom"/>
</dbReference>
<dbReference type="EMBL" id="JACHXZ010000002">
    <property type="protein sequence ID" value="MBB3168021.1"/>
    <property type="molecule type" value="Genomic_DNA"/>
</dbReference>
<dbReference type="InterPro" id="IPR003594">
    <property type="entry name" value="HATPase_dom"/>
</dbReference>
<keyword evidence="5 8" id="KW-0418">Kinase</keyword>
<evidence type="ECO:0000313" key="9">
    <source>
        <dbReference type="Proteomes" id="UP000559987"/>
    </source>
</evidence>
<dbReference type="Gene3D" id="1.10.287.130">
    <property type="match status" value="1"/>
</dbReference>
<dbReference type="PANTHER" id="PTHR43047:SF72">
    <property type="entry name" value="OSMOSENSING HISTIDINE PROTEIN KINASE SLN1"/>
    <property type="match status" value="1"/>
</dbReference>
<protein>
    <recommendedName>
        <fullName evidence="2">histidine kinase</fullName>
        <ecNumber evidence="2">2.7.13.3</ecNumber>
    </recommendedName>
</protein>
<dbReference type="PROSITE" id="PS50109">
    <property type="entry name" value="HIS_KIN"/>
    <property type="match status" value="1"/>
</dbReference>
<dbReference type="RefSeq" id="WP_183909364.1">
    <property type="nucleotide sequence ID" value="NZ_JACHXZ010000002.1"/>
</dbReference>
<evidence type="ECO:0000256" key="4">
    <source>
        <dbReference type="ARBA" id="ARBA00022679"/>
    </source>
</evidence>
<proteinExistence type="predicted"/>
<dbReference type="GO" id="GO:0000155">
    <property type="term" value="F:phosphorelay sensor kinase activity"/>
    <property type="evidence" value="ECO:0007669"/>
    <property type="project" value="InterPro"/>
</dbReference>
<reference evidence="8 9" key="1">
    <citation type="submission" date="2020-08" db="EMBL/GenBank/DDBJ databases">
        <title>Genomic Encyclopedia of Type Strains, Phase III (KMG-III): the genomes of soil and plant-associated and newly described type strains.</title>
        <authorList>
            <person name="Whitman W."/>
        </authorList>
    </citation>
    <scope>NUCLEOTIDE SEQUENCE [LARGE SCALE GENOMIC DNA]</scope>
    <source>
        <strain evidence="8 9">CECT 8571</strain>
    </source>
</reference>
<gene>
    <name evidence="8" type="ORF">FHS30_001205</name>
</gene>
<dbReference type="Gene3D" id="3.30.565.10">
    <property type="entry name" value="Histidine kinase-like ATPase, C-terminal domain"/>
    <property type="match status" value="1"/>
</dbReference>
<evidence type="ECO:0000256" key="5">
    <source>
        <dbReference type="ARBA" id="ARBA00022777"/>
    </source>
</evidence>
<keyword evidence="6" id="KW-0472">Membrane</keyword>
<dbReference type="Proteomes" id="UP000559987">
    <property type="component" value="Unassembled WGS sequence"/>
</dbReference>
<sequence>MNFKRWAMYGGGDPSHLSPVEARQYRLWRYCQWLMLLVIGVFAVMAYRQQIAPRMLGLSIAWCCCLVAVIVCQPQYRTWSIVGTMIGTTLAAIVGCATNGGLGSMASAWIVYLPLLGGVMGGSRIAKIWVYVSGLMILVFLLLDINGMPMPNLTPPEFAYRQDVIQLCMQVIAVAMMLNGLIGQVELSELAMSKTIDTLNDEVASRLFAEQKAVQAEKKKAEFFTSMSHELKTPLNAITGFTRMAIKQAKNGRIDERGLDALQRVLSNGQDLLSLVKNLLVISKSSKGEVEENKLDFDLVHLVSEVVSDLSSLVSDRVALINHCSGSMKVHACMPVLRRILINLVGNALKYTDEGTVTVSVQNAPAKGKTWLAISVSDTGPGIPDEELPFLFEPYTRGVANNHKAGTGLGLALSQQWARQLGGYIDLTTQKGTGSEFTLYLPRELLEPDH</sequence>
<keyword evidence="9" id="KW-1185">Reference proteome</keyword>
<dbReference type="Pfam" id="PF00512">
    <property type="entry name" value="HisKA"/>
    <property type="match status" value="1"/>
</dbReference>
<feature type="transmembrane region" description="Helical" evidence="6">
    <location>
        <begin position="56"/>
        <end position="76"/>
    </location>
</feature>
<evidence type="ECO:0000256" key="2">
    <source>
        <dbReference type="ARBA" id="ARBA00012438"/>
    </source>
</evidence>
<dbReference type="InterPro" id="IPR036097">
    <property type="entry name" value="HisK_dim/P_sf"/>
</dbReference>
<evidence type="ECO:0000256" key="6">
    <source>
        <dbReference type="SAM" id="Phobius"/>
    </source>
</evidence>
<organism evidence="8 9">
    <name type="scientific">Simiduia aestuariiviva</name>
    <dbReference type="NCBI Taxonomy" id="1510459"/>
    <lineage>
        <taxon>Bacteria</taxon>
        <taxon>Pseudomonadati</taxon>
        <taxon>Pseudomonadota</taxon>
        <taxon>Gammaproteobacteria</taxon>
        <taxon>Cellvibrionales</taxon>
        <taxon>Cellvibrionaceae</taxon>
        <taxon>Simiduia</taxon>
    </lineage>
</organism>
<keyword evidence="6" id="KW-0812">Transmembrane</keyword>
<dbReference type="SMART" id="SM00388">
    <property type="entry name" value="HisKA"/>
    <property type="match status" value="1"/>
</dbReference>
<dbReference type="InterPro" id="IPR005467">
    <property type="entry name" value="His_kinase_dom"/>
</dbReference>
<evidence type="ECO:0000259" key="7">
    <source>
        <dbReference type="PROSITE" id="PS50109"/>
    </source>
</evidence>
<dbReference type="InterPro" id="IPR004358">
    <property type="entry name" value="Sig_transdc_His_kin-like_C"/>
</dbReference>
<dbReference type="EC" id="2.7.13.3" evidence="2"/>
<dbReference type="PRINTS" id="PR00344">
    <property type="entry name" value="BCTRLSENSOR"/>
</dbReference>
<name>A0A839UMM9_9GAMM</name>
<feature type="transmembrane region" description="Helical" evidence="6">
    <location>
        <begin position="27"/>
        <end position="47"/>
    </location>
</feature>